<gene>
    <name evidence="1" type="ORF">BST85_13415</name>
</gene>
<proteinExistence type="predicted"/>
<keyword evidence="2" id="KW-1185">Reference proteome</keyword>
<protein>
    <submittedName>
        <fullName evidence="1">Uncharacterized protein</fullName>
    </submittedName>
</protein>
<organism evidence="1 2">
    <name type="scientific">Aureitalea marina</name>
    <dbReference type="NCBI Taxonomy" id="930804"/>
    <lineage>
        <taxon>Bacteria</taxon>
        <taxon>Pseudomonadati</taxon>
        <taxon>Bacteroidota</taxon>
        <taxon>Flavobacteriia</taxon>
        <taxon>Flavobacteriales</taxon>
        <taxon>Flavobacteriaceae</taxon>
        <taxon>Aureitalea</taxon>
    </lineage>
</organism>
<reference evidence="1 2" key="1">
    <citation type="submission" date="2016-11" db="EMBL/GenBank/DDBJ databases">
        <title>Trade-off between light-utilization and light-protection in marine flavobacteria.</title>
        <authorList>
            <person name="Kumagai Y."/>
        </authorList>
    </citation>
    <scope>NUCLEOTIDE SEQUENCE [LARGE SCALE GENOMIC DNA]</scope>
    <source>
        <strain evidence="1 2">NBRC 107741</strain>
    </source>
</reference>
<name>A0A2S7KT29_9FLAO</name>
<sequence length="211" mass="24345">MRILLLALLSFLIFPDQQRDEIDGVWVGPFESSTHGSQSTISYPKVFNLKNGEYHVDGLMIEEESGTFSFTDKTITFGNETTNLVSKPGKNIDSISFQNPTNNLNPIIFRRIPDSLKSDDFQNVELTGRKFRSEIDNQISVHFINDSIVSYSFPGEDEQRWKYKRLDFHEFDILLVSDGRTPPIIIKKQDGNTIRVSFYRNQLVDDIWTVK</sequence>
<dbReference type="AlphaFoldDB" id="A0A2S7KT29"/>
<dbReference type="Proteomes" id="UP000239800">
    <property type="component" value="Unassembled WGS sequence"/>
</dbReference>
<dbReference type="RefSeq" id="WP_104813732.1">
    <property type="nucleotide sequence ID" value="NZ_MQUB01000001.1"/>
</dbReference>
<evidence type="ECO:0000313" key="2">
    <source>
        <dbReference type="Proteomes" id="UP000239800"/>
    </source>
</evidence>
<dbReference type="EMBL" id="MQUB01000001">
    <property type="protein sequence ID" value="PQB05781.1"/>
    <property type="molecule type" value="Genomic_DNA"/>
</dbReference>
<accession>A0A2S7KT29</accession>
<evidence type="ECO:0000313" key="1">
    <source>
        <dbReference type="EMBL" id="PQB05781.1"/>
    </source>
</evidence>
<comment type="caution">
    <text evidence="1">The sequence shown here is derived from an EMBL/GenBank/DDBJ whole genome shotgun (WGS) entry which is preliminary data.</text>
</comment>